<dbReference type="Proteomes" id="UP000827976">
    <property type="component" value="Chromosome 13"/>
</dbReference>
<proteinExistence type="predicted"/>
<name>A0ACB7UYM7_DIOAL</name>
<dbReference type="EMBL" id="CM037023">
    <property type="protein sequence ID" value="KAH7665900.1"/>
    <property type="molecule type" value="Genomic_DNA"/>
</dbReference>
<organism evidence="1 2">
    <name type="scientific">Dioscorea alata</name>
    <name type="common">Purple yam</name>
    <dbReference type="NCBI Taxonomy" id="55571"/>
    <lineage>
        <taxon>Eukaryota</taxon>
        <taxon>Viridiplantae</taxon>
        <taxon>Streptophyta</taxon>
        <taxon>Embryophyta</taxon>
        <taxon>Tracheophyta</taxon>
        <taxon>Spermatophyta</taxon>
        <taxon>Magnoliopsida</taxon>
        <taxon>Liliopsida</taxon>
        <taxon>Dioscoreales</taxon>
        <taxon>Dioscoreaceae</taxon>
        <taxon>Dioscorea</taxon>
    </lineage>
</organism>
<protein>
    <submittedName>
        <fullName evidence="1">Non-specific serine/threonine protein kinase protein</fullName>
        <ecNumber evidence="1">2.7.11.1</ecNumber>
    </submittedName>
</protein>
<sequence length="100" mass="11882">MPNYRNNRSVILVSQGWSTAHFYHQSQLLKRLNGWPQRWWCEPLNKKCDVYSFRVILWELATLRMPWSGMNPMQVVGVVGFKYRCLEIPKEADLLVTKII</sequence>
<evidence type="ECO:0000313" key="1">
    <source>
        <dbReference type="EMBL" id="KAH7665900.1"/>
    </source>
</evidence>
<keyword evidence="2" id="KW-1185">Reference proteome</keyword>
<keyword evidence="1" id="KW-0808">Transferase</keyword>
<accession>A0ACB7UYM7</accession>
<evidence type="ECO:0000313" key="2">
    <source>
        <dbReference type="Proteomes" id="UP000827976"/>
    </source>
</evidence>
<keyword evidence="1" id="KW-0723">Serine/threonine-protein kinase</keyword>
<dbReference type="EC" id="2.7.11.1" evidence="1"/>
<gene>
    <name evidence="1" type="ORF">IHE45_13G063400</name>
</gene>
<reference evidence="2" key="1">
    <citation type="journal article" date="2022" name="Nat. Commun.">
        <title>Chromosome evolution and the genetic basis of agronomically important traits in greater yam.</title>
        <authorList>
            <person name="Bredeson J.V."/>
            <person name="Lyons J.B."/>
            <person name="Oniyinde I.O."/>
            <person name="Okereke N.R."/>
            <person name="Kolade O."/>
            <person name="Nnabue I."/>
            <person name="Nwadili C.O."/>
            <person name="Hribova E."/>
            <person name="Parker M."/>
            <person name="Nwogha J."/>
            <person name="Shu S."/>
            <person name="Carlson J."/>
            <person name="Kariba R."/>
            <person name="Muthemba S."/>
            <person name="Knop K."/>
            <person name="Barton G.J."/>
            <person name="Sherwood A.V."/>
            <person name="Lopez-Montes A."/>
            <person name="Asiedu R."/>
            <person name="Jamnadass R."/>
            <person name="Muchugi A."/>
            <person name="Goodstein D."/>
            <person name="Egesi C.N."/>
            <person name="Featherston J."/>
            <person name="Asfaw A."/>
            <person name="Simpson G.G."/>
            <person name="Dolezel J."/>
            <person name="Hendre P.S."/>
            <person name="Van Deynze A."/>
            <person name="Kumar P.L."/>
            <person name="Obidiegwu J.E."/>
            <person name="Bhattacharjee R."/>
            <person name="Rokhsar D.S."/>
        </authorList>
    </citation>
    <scope>NUCLEOTIDE SEQUENCE [LARGE SCALE GENOMIC DNA]</scope>
    <source>
        <strain evidence="2">cv. TDa95/00328</strain>
    </source>
</reference>
<keyword evidence="1" id="KW-0418">Kinase</keyword>
<comment type="caution">
    <text evidence="1">The sequence shown here is derived from an EMBL/GenBank/DDBJ whole genome shotgun (WGS) entry which is preliminary data.</text>
</comment>